<proteinExistence type="predicted"/>
<dbReference type="EMBL" id="AOHV01000003">
    <property type="protein sequence ID" value="ELY41557.1"/>
    <property type="molecule type" value="Genomic_DNA"/>
</dbReference>
<gene>
    <name evidence="1" type="ordered locus">HacjB3_18678</name>
    <name evidence="2" type="ORF">C497_00740</name>
</gene>
<dbReference type="KEGG" id="hje:HacjB3_18678"/>
<dbReference type="Proteomes" id="UP000011645">
    <property type="component" value="Unassembled WGS sequence"/>
</dbReference>
<dbReference type="Proteomes" id="UP000000390">
    <property type="component" value="Plasmid 2"/>
</dbReference>
<reference evidence="2 4" key="2">
    <citation type="journal article" date="2014" name="PLoS Genet.">
        <title>Phylogenetically driven sequencing of extremely halophilic archaea reveals strategies for static and dynamic osmo-response.</title>
        <authorList>
            <person name="Becker E.A."/>
            <person name="Seitzer P.M."/>
            <person name="Tritt A."/>
            <person name="Larsen D."/>
            <person name="Krusor M."/>
            <person name="Yao A.I."/>
            <person name="Wu D."/>
            <person name="Madern D."/>
            <person name="Eisen J.A."/>
            <person name="Darling A.E."/>
            <person name="Facciotti M.T."/>
        </authorList>
    </citation>
    <scope>NUCLEOTIDE SEQUENCE [LARGE SCALE GENOMIC DNA]</scope>
    <source>
        <strain evidence="2">B3</strain>
        <strain evidence="4">DSM 18796 / CECT 7217 / JCM 14584 / KCTC 4019 / B3</strain>
    </source>
</reference>
<dbReference type="RefSeq" id="WP_008413737.1">
    <property type="nucleotide sequence ID" value="NC_014299.1"/>
</dbReference>
<protein>
    <submittedName>
        <fullName evidence="1">Uncharacterized protein</fullName>
    </submittedName>
</protein>
<dbReference type="GeneID" id="9421522"/>
<keyword evidence="4" id="KW-1185">Reference proteome</keyword>
<geneLocation type="plasmid" evidence="1 3">
    <name>2</name>
</geneLocation>
<evidence type="ECO:0000313" key="2">
    <source>
        <dbReference type="EMBL" id="ELY41557.1"/>
    </source>
</evidence>
<evidence type="ECO:0000313" key="1">
    <source>
        <dbReference type="EMBL" id="ADJ17075.1"/>
    </source>
</evidence>
<sequence>MSAWRYAVHSRAVPSIEKARNHLRRTVRDEDSLFVFYTRLLRVVLVESKPMVDSILYGEPAGAVTDYKNEFVRRGVR</sequence>
<keyword evidence="1" id="KW-0614">Plasmid</keyword>
<name>D8JCG8_HALJB</name>
<reference evidence="1 3" key="1">
    <citation type="journal article" date="2010" name="J. Bacteriol.">
        <title>Complete genome sequence of Halalkalicoccus jeotgali B3(T), an extremely halophilic archaeon.</title>
        <authorList>
            <person name="Roh S.W."/>
            <person name="Nam Y.D."/>
            <person name="Nam S.H."/>
            <person name="Choi S.H."/>
            <person name="Park H.S."/>
            <person name="Bae J.W."/>
        </authorList>
    </citation>
    <scope>NUCLEOTIDE SEQUENCE [LARGE SCALE GENOMIC DNA]</scope>
    <source>
        <strain evidence="1">B3</strain>
        <strain evidence="3">DSM 18796 / CECT 7217 / JCM 14584 / KCTC 4019 / B3</strain>
        <plasmid evidence="3">2</plasmid>
    </source>
</reference>
<accession>D8JCG8</accession>
<dbReference type="AlphaFoldDB" id="D8JCG8"/>
<dbReference type="PATRIC" id="fig|795797.18.peg.3622"/>
<dbReference type="HOGENOM" id="CLU_2629583_0_0_2"/>
<organism evidence="1 3">
    <name type="scientific">Halalkalicoccus jeotgali (strain DSM 18796 / CECT 7217 / JCM 14584 / KCTC 4019 / B3)</name>
    <dbReference type="NCBI Taxonomy" id="795797"/>
    <lineage>
        <taxon>Archaea</taxon>
        <taxon>Methanobacteriati</taxon>
        <taxon>Methanobacteriota</taxon>
        <taxon>Stenosarchaea group</taxon>
        <taxon>Halobacteria</taxon>
        <taxon>Halobacteriales</taxon>
        <taxon>Halococcaceae</taxon>
        <taxon>Halalkalicoccus</taxon>
    </lineage>
</organism>
<evidence type="ECO:0000313" key="4">
    <source>
        <dbReference type="Proteomes" id="UP000011645"/>
    </source>
</evidence>
<dbReference type="EMBL" id="CP002064">
    <property type="protein sequence ID" value="ADJ17075.1"/>
    <property type="molecule type" value="Genomic_DNA"/>
</dbReference>
<evidence type="ECO:0000313" key="3">
    <source>
        <dbReference type="Proteomes" id="UP000000390"/>
    </source>
</evidence>